<proteinExistence type="predicted"/>
<name>A0A655EZ29_MYCTX</name>
<accession>A0A655EZ29</accession>
<dbReference type="Proteomes" id="UP000039217">
    <property type="component" value="Unassembled WGS sequence"/>
</dbReference>
<dbReference type="AlphaFoldDB" id="A0A655EZ29"/>
<organism evidence="2 3">
    <name type="scientific">Mycobacterium tuberculosis</name>
    <dbReference type="NCBI Taxonomy" id="1773"/>
    <lineage>
        <taxon>Bacteria</taxon>
        <taxon>Bacillati</taxon>
        <taxon>Actinomycetota</taxon>
        <taxon>Actinomycetes</taxon>
        <taxon>Mycobacteriales</taxon>
        <taxon>Mycobacteriaceae</taxon>
        <taxon>Mycobacterium</taxon>
        <taxon>Mycobacterium tuberculosis complex</taxon>
    </lineage>
</organism>
<sequence length="52" mass="5962">MAILAFNVLIEIWTDPDNCPKLRREYQARNSVTRSVSPHRIRPIHASQADSS</sequence>
<evidence type="ECO:0000313" key="2">
    <source>
        <dbReference type="EMBL" id="CNV39765.1"/>
    </source>
</evidence>
<dbReference type="EMBL" id="CQQC01000766">
    <property type="protein sequence ID" value="CNV39765.1"/>
    <property type="molecule type" value="Genomic_DNA"/>
</dbReference>
<evidence type="ECO:0000313" key="3">
    <source>
        <dbReference type="Proteomes" id="UP000039217"/>
    </source>
</evidence>
<feature type="region of interest" description="Disordered" evidence="1">
    <location>
        <begin position="29"/>
        <end position="52"/>
    </location>
</feature>
<gene>
    <name evidence="2" type="ORF">ERS007661_02266</name>
</gene>
<reference evidence="2 3" key="1">
    <citation type="submission" date="2015-03" db="EMBL/GenBank/DDBJ databases">
        <authorList>
            <consortium name="Pathogen Informatics"/>
        </authorList>
    </citation>
    <scope>NUCLEOTIDE SEQUENCE [LARGE SCALE GENOMIC DNA]</scope>
    <source>
        <strain evidence="2 3">D00501624</strain>
    </source>
</reference>
<evidence type="ECO:0000256" key="1">
    <source>
        <dbReference type="SAM" id="MobiDB-lite"/>
    </source>
</evidence>
<protein>
    <submittedName>
        <fullName evidence="2">Uncharacterized protein</fullName>
    </submittedName>
</protein>